<feature type="compositionally biased region" description="Gly residues" evidence="1">
    <location>
        <begin position="228"/>
        <end position="238"/>
    </location>
</feature>
<comment type="caution">
    <text evidence="2">The sequence shown here is derived from an EMBL/GenBank/DDBJ whole genome shotgun (WGS) entry which is preliminary data.</text>
</comment>
<organism evidence="2 3">
    <name type="scientific">Actinocrispum wychmicini</name>
    <dbReference type="NCBI Taxonomy" id="1213861"/>
    <lineage>
        <taxon>Bacteria</taxon>
        <taxon>Bacillati</taxon>
        <taxon>Actinomycetota</taxon>
        <taxon>Actinomycetes</taxon>
        <taxon>Pseudonocardiales</taxon>
        <taxon>Pseudonocardiaceae</taxon>
        <taxon>Actinocrispum</taxon>
    </lineage>
</organism>
<proteinExistence type="predicted"/>
<accession>A0A4R2J2T2</accession>
<keyword evidence="3" id="KW-1185">Reference proteome</keyword>
<dbReference type="AlphaFoldDB" id="A0A4R2J2T2"/>
<evidence type="ECO:0000256" key="1">
    <source>
        <dbReference type="SAM" id="MobiDB-lite"/>
    </source>
</evidence>
<reference evidence="2 3" key="1">
    <citation type="submission" date="2019-03" db="EMBL/GenBank/DDBJ databases">
        <title>Genomic Encyclopedia of Type Strains, Phase IV (KMG-IV): sequencing the most valuable type-strain genomes for metagenomic binning, comparative biology and taxonomic classification.</title>
        <authorList>
            <person name="Goeker M."/>
        </authorList>
    </citation>
    <scope>NUCLEOTIDE SEQUENCE [LARGE SCALE GENOMIC DNA]</scope>
    <source>
        <strain evidence="2 3">DSM 45934</strain>
    </source>
</reference>
<gene>
    <name evidence="2" type="ORF">EV192_112385</name>
</gene>
<dbReference type="EMBL" id="SLWS01000012">
    <property type="protein sequence ID" value="TCO52653.1"/>
    <property type="molecule type" value="Genomic_DNA"/>
</dbReference>
<protein>
    <submittedName>
        <fullName evidence="2">Uncharacterized protein</fullName>
    </submittedName>
</protein>
<evidence type="ECO:0000313" key="3">
    <source>
        <dbReference type="Proteomes" id="UP000295680"/>
    </source>
</evidence>
<dbReference type="Proteomes" id="UP000295680">
    <property type="component" value="Unassembled WGS sequence"/>
</dbReference>
<feature type="region of interest" description="Disordered" evidence="1">
    <location>
        <begin position="208"/>
        <end position="262"/>
    </location>
</feature>
<evidence type="ECO:0000313" key="2">
    <source>
        <dbReference type="EMBL" id="TCO52653.1"/>
    </source>
</evidence>
<name>A0A4R2J2T2_9PSEU</name>
<sequence>MECPWLDATCGAEWSAGPSAPAACNARASEAEGAHGVKRPVPRALEAREAGGPEARRPGRPAGRCFVGPVGMCVTDHLPGVLGQHGEHRGSPAERSRSIRSSVWSSGCMATPRVVAHRCIRCQTRPAWMRCNGSNGSRTARVPIAAAVGNWMSLVAWCQVSLVRLWDAGRIFATERITGGWPELSTVIPSFLDWRVLQSPRYQEKSSVVRGSPWPRWTTAPSRAGSTRGSGRGAGRPGSGSPERSRRRCASPCATGPSHRCSASCRRSMRRQRPSNSWAYLANSARMIARLSLSW</sequence>